<feature type="domain" description="DhaK" evidence="1">
    <location>
        <begin position="1"/>
        <end position="84"/>
    </location>
</feature>
<dbReference type="GO" id="GO:0004371">
    <property type="term" value="F:glycerone kinase activity"/>
    <property type="evidence" value="ECO:0007669"/>
    <property type="project" value="InterPro"/>
</dbReference>
<dbReference type="Gene3D" id="3.40.50.10440">
    <property type="entry name" value="Dihydroxyacetone kinase, domain 1"/>
    <property type="match status" value="1"/>
</dbReference>
<dbReference type="InterPro" id="IPR004006">
    <property type="entry name" value="DhaK_dom"/>
</dbReference>
<protein>
    <recommendedName>
        <fullName evidence="1">DhaK domain-containing protein</fullName>
    </recommendedName>
</protein>
<evidence type="ECO:0000313" key="2">
    <source>
        <dbReference type="EMBL" id="KAG7294212.1"/>
    </source>
</evidence>
<dbReference type="PROSITE" id="PS51481">
    <property type="entry name" value="DHAK"/>
    <property type="match status" value="1"/>
</dbReference>
<dbReference type="Pfam" id="PF02733">
    <property type="entry name" value="Dak1"/>
    <property type="match status" value="1"/>
</dbReference>
<dbReference type="SUPFAM" id="SSF82549">
    <property type="entry name" value="DAK1/DegV-like"/>
    <property type="match status" value="1"/>
</dbReference>
<dbReference type="PANTHER" id="PTHR28629:SF4">
    <property type="entry name" value="TRIOKINASE_FMN CYCLASE"/>
    <property type="match status" value="1"/>
</dbReference>
<reference evidence="2" key="1">
    <citation type="submission" date="2023-02" db="EMBL/GenBank/DDBJ databases">
        <authorList>
            <person name="Palmer J.M."/>
        </authorList>
    </citation>
    <scope>NUCLEOTIDE SEQUENCE</scope>
    <source>
        <strain evidence="2">FW57</strain>
    </source>
</reference>
<comment type="caution">
    <text evidence="2">The sequence shown here is derived from an EMBL/GenBank/DDBJ whole genome shotgun (WGS) entry which is preliminary data.</text>
</comment>
<gene>
    <name evidence="2" type="ORF">NEMBOFW57_004282</name>
</gene>
<proteinExistence type="predicted"/>
<keyword evidence="3" id="KW-1185">Reference proteome</keyword>
<dbReference type="GO" id="GO:0019563">
    <property type="term" value="P:glycerol catabolic process"/>
    <property type="evidence" value="ECO:0007669"/>
    <property type="project" value="TreeGrafter"/>
</dbReference>
<dbReference type="AlphaFoldDB" id="A0AAD4I3H4"/>
<sequence>MPTLMIVKNYTGDKLNFGLAAEKAKANGHDVNMVVVGDDVSVEANPLVGQRGLAGVVFVHKIAGAIAATGFVIPASQSNILSID</sequence>
<dbReference type="InterPro" id="IPR050861">
    <property type="entry name" value="Dihydroxyacetone_Kinase"/>
</dbReference>
<dbReference type="PANTHER" id="PTHR28629">
    <property type="entry name" value="TRIOKINASE/FMN CYCLASE"/>
    <property type="match status" value="1"/>
</dbReference>
<evidence type="ECO:0000313" key="3">
    <source>
        <dbReference type="Proteomes" id="UP001197093"/>
    </source>
</evidence>
<dbReference type="GO" id="GO:0005829">
    <property type="term" value="C:cytosol"/>
    <property type="evidence" value="ECO:0007669"/>
    <property type="project" value="TreeGrafter"/>
</dbReference>
<dbReference type="EMBL" id="JAHCVI010000001">
    <property type="protein sequence ID" value="KAG7294212.1"/>
    <property type="molecule type" value="Genomic_DNA"/>
</dbReference>
<dbReference type="Proteomes" id="UP001197093">
    <property type="component" value="Unassembled WGS sequence"/>
</dbReference>
<organism evidence="2 3">
    <name type="scientific">Staphylotrichum longicolle</name>
    <dbReference type="NCBI Taxonomy" id="669026"/>
    <lineage>
        <taxon>Eukaryota</taxon>
        <taxon>Fungi</taxon>
        <taxon>Dikarya</taxon>
        <taxon>Ascomycota</taxon>
        <taxon>Pezizomycotina</taxon>
        <taxon>Sordariomycetes</taxon>
        <taxon>Sordariomycetidae</taxon>
        <taxon>Sordariales</taxon>
        <taxon>Chaetomiaceae</taxon>
        <taxon>Staphylotrichum</taxon>
    </lineage>
</organism>
<accession>A0AAD4I3H4</accession>
<name>A0AAD4I3H4_9PEZI</name>
<evidence type="ECO:0000259" key="1">
    <source>
        <dbReference type="PROSITE" id="PS51481"/>
    </source>
</evidence>